<feature type="domain" description="HTH lysR-type" evidence="5">
    <location>
        <begin position="1"/>
        <end position="60"/>
    </location>
</feature>
<evidence type="ECO:0000256" key="1">
    <source>
        <dbReference type="ARBA" id="ARBA00009437"/>
    </source>
</evidence>
<dbReference type="InterPro" id="IPR005119">
    <property type="entry name" value="LysR_subst-bd"/>
</dbReference>
<keyword evidence="3" id="KW-0238">DNA-binding</keyword>
<dbReference type="SUPFAM" id="SSF46785">
    <property type="entry name" value="Winged helix' DNA-binding domain"/>
    <property type="match status" value="1"/>
</dbReference>
<evidence type="ECO:0000256" key="3">
    <source>
        <dbReference type="ARBA" id="ARBA00023125"/>
    </source>
</evidence>
<protein>
    <submittedName>
        <fullName evidence="6">LysR family transcriptional regulator</fullName>
    </submittedName>
</protein>
<dbReference type="PANTHER" id="PTHR30537:SF81">
    <property type="entry name" value="TRANSCRIPTIONAL REGULATOR-RELATED"/>
    <property type="match status" value="1"/>
</dbReference>
<keyword evidence="4" id="KW-0804">Transcription</keyword>
<proteinExistence type="inferred from homology"/>
<dbReference type="GO" id="GO:0003700">
    <property type="term" value="F:DNA-binding transcription factor activity"/>
    <property type="evidence" value="ECO:0007669"/>
    <property type="project" value="InterPro"/>
</dbReference>
<dbReference type="InterPro" id="IPR000847">
    <property type="entry name" value="LysR_HTH_N"/>
</dbReference>
<gene>
    <name evidence="6" type="ORF">JL811_14645</name>
</gene>
<accession>A0A8K0VDZ4</accession>
<evidence type="ECO:0000313" key="7">
    <source>
        <dbReference type="Proteomes" id="UP000648908"/>
    </source>
</evidence>
<dbReference type="PANTHER" id="PTHR30537">
    <property type="entry name" value="HTH-TYPE TRANSCRIPTIONAL REGULATOR"/>
    <property type="match status" value="1"/>
</dbReference>
<keyword evidence="2" id="KW-0805">Transcription regulation</keyword>
<comment type="similarity">
    <text evidence="1">Belongs to the LysR transcriptional regulatory family.</text>
</comment>
<dbReference type="RefSeq" id="WP_202689445.1">
    <property type="nucleotide sequence ID" value="NZ_JAESVN010000006.1"/>
</dbReference>
<dbReference type="Gene3D" id="1.10.10.10">
    <property type="entry name" value="Winged helix-like DNA-binding domain superfamily/Winged helix DNA-binding domain"/>
    <property type="match status" value="1"/>
</dbReference>
<evidence type="ECO:0000313" key="6">
    <source>
        <dbReference type="EMBL" id="MBL4918463.1"/>
    </source>
</evidence>
<dbReference type="InterPro" id="IPR036388">
    <property type="entry name" value="WH-like_DNA-bd_sf"/>
</dbReference>
<dbReference type="CDD" id="cd08422">
    <property type="entry name" value="PBP2_CrgA_like"/>
    <property type="match status" value="1"/>
</dbReference>
<evidence type="ECO:0000256" key="2">
    <source>
        <dbReference type="ARBA" id="ARBA00023015"/>
    </source>
</evidence>
<dbReference type="InterPro" id="IPR058163">
    <property type="entry name" value="LysR-type_TF_proteobact-type"/>
</dbReference>
<dbReference type="Pfam" id="PF03466">
    <property type="entry name" value="LysR_substrate"/>
    <property type="match status" value="1"/>
</dbReference>
<dbReference type="GO" id="GO:0006351">
    <property type="term" value="P:DNA-templated transcription"/>
    <property type="evidence" value="ECO:0007669"/>
    <property type="project" value="TreeGrafter"/>
</dbReference>
<reference evidence="6" key="1">
    <citation type="submission" date="2021-01" db="EMBL/GenBank/DDBJ databases">
        <title>Tabrizicola alba sp. nov. a motile alkaliphilic bacterium isolated from a soda lake.</title>
        <authorList>
            <person name="Szuroczki S."/>
            <person name="Abbaszade G."/>
            <person name="Schumann P."/>
            <person name="Toth E."/>
        </authorList>
    </citation>
    <scope>NUCLEOTIDE SEQUENCE</scope>
    <source>
        <strain evidence="6">DMG-N-6</strain>
    </source>
</reference>
<dbReference type="Pfam" id="PF00126">
    <property type="entry name" value="HTH_1"/>
    <property type="match status" value="1"/>
</dbReference>
<dbReference type="SUPFAM" id="SSF53850">
    <property type="entry name" value="Periplasmic binding protein-like II"/>
    <property type="match status" value="1"/>
</dbReference>
<dbReference type="FunFam" id="3.40.190.290:FF:000001">
    <property type="entry name" value="Transcriptional regulator, LysR family"/>
    <property type="match status" value="1"/>
</dbReference>
<dbReference type="PRINTS" id="PR00039">
    <property type="entry name" value="HTHLYSR"/>
</dbReference>
<dbReference type="GO" id="GO:0043565">
    <property type="term" value="F:sequence-specific DNA binding"/>
    <property type="evidence" value="ECO:0007669"/>
    <property type="project" value="TreeGrafter"/>
</dbReference>
<dbReference type="InterPro" id="IPR036390">
    <property type="entry name" value="WH_DNA-bd_sf"/>
</dbReference>
<dbReference type="Gene3D" id="3.40.190.290">
    <property type="match status" value="1"/>
</dbReference>
<organism evidence="6 7">
    <name type="scientific">Szabonella alba</name>
    <dbReference type="NCBI Taxonomy" id="2804194"/>
    <lineage>
        <taxon>Bacteria</taxon>
        <taxon>Pseudomonadati</taxon>
        <taxon>Pseudomonadota</taxon>
        <taxon>Alphaproteobacteria</taxon>
        <taxon>Rhodobacterales</taxon>
        <taxon>Paracoccaceae</taxon>
        <taxon>Szabonella</taxon>
    </lineage>
</organism>
<dbReference type="PROSITE" id="PS50931">
    <property type="entry name" value="HTH_LYSR"/>
    <property type="match status" value="1"/>
</dbReference>
<dbReference type="Proteomes" id="UP000648908">
    <property type="component" value="Unassembled WGS sequence"/>
</dbReference>
<sequence>MRYTLDEIETFLAVMELGSVTAASARLNLSKSVVSKRITDLERALGAALFLRSAGRIAPTEAALRLTDRLRPALSDLRAAAESAAWEMDGAAPLRGRLAISVPMSFGMLHLGPILARFAAAHPGLDLRIDYDDRAHDLVRDGYDLAIRIGEARDAALIGRLLCTDRMIACASPEYLSRQGRPRSLADLAAHQVIGYSLLSDARLWQFTENGAPVTVPVSSRVTLNNGEAMRDFALAGLGLAMLPGFIAAPEIATGRLEQILPDHPTRALPIHALWPPVSPMPAKLRALVDHLSSELSGGRPWTGGKDG</sequence>
<dbReference type="EMBL" id="JAESVN010000006">
    <property type="protein sequence ID" value="MBL4918463.1"/>
    <property type="molecule type" value="Genomic_DNA"/>
</dbReference>
<name>A0A8K0VDZ4_9RHOB</name>
<dbReference type="AlphaFoldDB" id="A0A8K0VDZ4"/>
<evidence type="ECO:0000256" key="4">
    <source>
        <dbReference type="ARBA" id="ARBA00023163"/>
    </source>
</evidence>
<comment type="caution">
    <text evidence="6">The sequence shown here is derived from an EMBL/GenBank/DDBJ whole genome shotgun (WGS) entry which is preliminary data.</text>
</comment>
<evidence type="ECO:0000259" key="5">
    <source>
        <dbReference type="PROSITE" id="PS50931"/>
    </source>
</evidence>
<keyword evidence="7" id="KW-1185">Reference proteome</keyword>